<reference evidence="1 2" key="1">
    <citation type="submission" date="2014-11" db="EMBL/GenBank/DDBJ databases">
        <title>Genetic blueprint of the zoonotic pathogen Toxocara canis.</title>
        <authorList>
            <person name="Zhu X.-Q."/>
            <person name="Korhonen P.K."/>
            <person name="Cai H."/>
            <person name="Young N.D."/>
            <person name="Nejsum P."/>
            <person name="von Samson-Himmelstjerna G."/>
            <person name="Boag P.R."/>
            <person name="Tan P."/>
            <person name="Li Q."/>
            <person name="Min J."/>
            <person name="Yang Y."/>
            <person name="Wang X."/>
            <person name="Fang X."/>
            <person name="Hall R.S."/>
            <person name="Hofmann A."/>
            <person name="Sternberg P.W."/>
            <person name="Jex A.R."/>
            <person name="Gasser R.B."/>
        </authorList>
    </citation>
    <scope>NUCLEOTIDE SEQUENCE [LARGE SCALE GENOMIC DNA]</scope>
    <source>
        <strain evidence="1">PN_DK_2014</strain>
    </source>
</reference>
<dbReference type="OMA" id="IPKAPIQ"/>
<evidence type="ECO:0000313" key="1">
    <source>
        <dbReference type="EMBL" id="KHN79063.1"/>
    </source>
</evidence>
<feature type="non-terminal residue" evidence="1">
    <location>
        <position position="1"/>
    </location>
</feature>
<dbReference type="PANTHER" id="PTHR47331">
    <property type="entry name" value="PHD-TYPE DOMAIN-CONTAINING PROTEIN"/>
    <property type="match status" value="1"/>
</dbReference>
<name>A0A0B2VC35_TOXCA</name>
<accession>A0A0B2VC35</accession>
<dbReference type="Gene3D" id="3.30.420.10">
    <property type="entry name" value="Ribonuclease H-like superfamily/Ribonuclease H"/>
    <property type="match status" value="1"/>
</dbReference>
<dbReference type="InterPro" id="IPR012337">
    <property type="entry name" value="RNaseH-like_sf"/>
</dbReference>
<sequence>VQRYCSEQRIQWKFIASLAPWQGGMYKRMRGITKTALRRAIGRRTVTDEMLHIFLAECEAIINERPLTFISDDSMDILRPVDFLIPKAPIQLEGAQTMTSETDEDYRPRRTNLQEQLVKKWEGVLKSLDCFWRFWQEAYLDTLREKSQVKHRNPRSATRRTPRED</sequence>
<dbReference type="GO" id="GO:0003676">
    <property type="term" value="F:nucleic acid binding"/>
    <property type="evidence" value="ECO:0007669"/>
    <property type="project" value="InterPro"/>
</dbReference>
<dbReference type="AlphaFoldDB" id="A0A0B2VC35"/>
<dbReference type="SUPFAM" id="SSF53098">
    <property type="entry name" value="Ribonuclease H-like"/>
    <property type="match status" value="1"/>
</dbReference>
<proteinExistence type="predicted"/>
<protein>
    <recommendedName>
        <fullName evidence="3">DUF5641 domain-containing protein</fullName>
    </recommendedName>
</protein>
<evidence type="ECO:0008006" key="3">
    <source>
        <dbReference type="Google" id="ProtNLM"/>
    </source>
</evidence>
<dbReference type="EMBL" id="JPKZ01001948">
    <property type="protein sequence ID" value="KHN79063.1"/>
    <property type="molecule type" value="Genomic_DNA"/>
</dbReference>
<evidence type="ECO:0000313" key="2">
    <source>
        <dbReference type="Proteomes" id="UP000031036"/>
    </source>
</evidence>
<dbReference type="Proteomes" id="UP000031036">
    <property type="component" value="Unassembled WGS sequence"/>
</dbReference>
<dbReference type="InterPro" id="IPR036397">
    <property type="entry name" value="RNaseH_sf"/>
</dbReference>
<keyword evidence="2" id="KW-1185">Reference proteome</keyword>
<gene>
    <name evidence="1" type="ORF">Tcan_01276</name>
</gene>
<comment type="caution">
    <text evidence="1">The sequence shown here is derived from an EMBL/GenBank/DDBJ whole genome shotgun (WGS) entry which is preliminary data.</text>
</comment>
<organism evidence="1 2">
    <name type="scientific">Toxocara canis</name>
    <name type="common">Canine roundworm</name>
    <dbReference type="NCBI Taxonomy" id="6265"/>
    <lineage>
        <taxon>Eukaryota</taxon>
        <taxon>Metazoa</taxon>
        <taxon>Ecdysozoa</taxon>
        <taxon>Nematoda</taxon>
        <taxon>Chromadorea</taxon>
        <taxon>Rhabditida</taxon>
        <taxon>Spirurina</taxon>
        <taxon>Ascaridomorpha</taxon>
        <taxon>Ascaridoidea</taxon>
        <taxon>Toxocaridae</taxon>
        <taxon>Toxocara</taxon>
    </lineage>
</organism>
<dbReference type="STRING" id="6265.A0A0B2VC35"/>
<feature type="non-terminal residue" evidence="1">
    <location>
        <position position="165"/>
    </location>
</feature>
<dbReference type="OrthoDB" id="5870116at2759"/>